<feature type="region of interest" description="Disordered" evidence="1">
    <location>
        <begin position="1"/>
        <end position="30"/>
    </location>
</feature>
<evidence type="ECO:0000313" key="2">
    <source>
        <dbReference type="EMBL" id="MPC41304.1"/>
    </source>
</evidence>
<name>A0A5B7FA02_PORTR</name>
<protein>
    <submittedName>
        <fullName evidence="2">Uncharacterized protein</fullName>
    </submittedName>
</protein>
<accession>A0A5B7FA02</accession>
<reference evidence="2 3" key="1">
    <citation type="submission" date="2019-05" db="EMBL/GenBank/DDBJ databases">
        <title>Another draft genome of Portunus trituberculatus and its Hox gene families provides insights of decapod evolution.</title>
        <authorList>
            <person name="Jeong J.-H."/>
            <person name="Song I."/>
            <person name="Kim S."/>
            <person name="Choi T."/>
            <person name="Kim D."/>
            <person name="Ryu S."/>
            <person name="Kim W."/>
        </authorList>
    </citation>
    <scope>NUCLEOTIDE SEQUENCE [LARGE SCALE GENOMIC DNA]</scope>
    <source>
        <tissue evidence="2">Muscle</tissue>
    </source>
</reference>
<proteinExistence type="predicted"/>
<sequence length="133" mass="14487">MHQVRPPSHDNAAATSMTSSTHQQPQPRINNTLKISLADRPTSTTFTCQKKVKQSFGCHFFSIDFLECSVRAGGRCAGRGRERRRGRGGGKGAGREVGGNGTTSFHRFICEADNLQTTNTPAREAPSGYSEME</sequence>
<evidence type="ECO:0000256" key="1">
    <source>
        <dbReference type="SAM" id="MobiDB-lite"/>
    </source>
</evidence>
<evidence type="ECO:0000313" key="3">
    <source>
        <dbReference type="Proteomes" id="UP000324222"/>
    </source>
</evidence>
<feature type="compositionally biased region" description="Gly residues" evidence="1">
    <location>
        <begin position="89"/>
        <end position="100"/>
    </location>
</feature>
<feature type="region of interest" description="Disordered" evidence="1">
    <location>
        <begin position="76"/>
        <end position="100"/>
    </location>
</feature>
<dbReference type="AlphaFoldDB" id="A0A5B7FA02"/>
<gene>
    <name evidence="2" type="ORF">E2C01_034892</name>
</gene>
<keyword evidence="3" id="KW-1185">Reference proteome</keyword>
<feature type="compositionally biased region" description="Polar residues" evidence="1">
    <location>
        <begin position="13"/>
        <end position="30"/>
    </location>
</feature>
<dbReference type="Proteomes" id="UP000324222">
    <property type="component" value="Unassembled WGS sequence"/>
</dbReference>
<dbReference type="EMBL" id="VSRR010005001">
    <property type="protein sequence ID" value="MPC41304.1"/>
    <property type="molecule type" value="Genomic_DNA"/>
</dbReference>
<comment type="caution">
    <text evidence="2">The sequence shown here is derived from an EMBL/GenBank/DDBJ whole genome shotgun (WGS) entry which is preliminary data.</text>
</comment>
<organism evidence="2 3">
    <name type="scientific">Portunus trituberculatus</name>
    <name type="common">Swimming crab</name>
    <name type="synonym">Neptunus trituberculatus</name>
    <dbReference type="NCBI Taxonomy" id="210409"/>
    <lineage>
        <taxon>Eukaryota</taxon>
        <taxon>Metazoa</taxon>
        <taxon>Ecdysozoa</taxon>
        <taxon>Arthropoda</taxon>
        <taxon>Crustacea</taxon>
        <taxon>Multicrustacea</taxon>
        <taxon>Malacostraca</taxon>
        <taxon>Eumalacostraca</taxon>
        <taxon>Eucarida</taxon>
        <taxon>Decapoda</taxon>
        <taxon>Pleocyemata</taxon>
        <taxon>Brachyura</taxon>
        <taxon>Eubrachyura</taxon>
        <taxon>Portunoidea</taxon>
        <taxon>Portunidae</taxon>
        <taxon>Portuninae</taxon>
        <taxon>Portunus</taxon>
    </lineage>
</organism>